<protein>
    <submittedName>
        <fullName evidence="1">Uncharacterized protein</fullName>
    </submittedName>
</protein>
<evidence type="ECO:0000313" key="1">
    <source>
        <dbReference type="EMBL" id="KZV44404.1"/>
    </source>
</evidence>
<organism evidence="1 2">
    <name type="scientific">Dorcoceras hygrometricum</name>
    <dbReference type="NCBI Taxonomy" id="472368"/>
    <lineage>
        <taxon>Eukaryota</taxon>
        <taxon>Viridiplantae</taxon>
        <taxon>Streptophyta</taxon>
        <taxon>Embryophyta</taxon>
        <taxon>Tracheophyta</taxon>
        <taxon>Spermatophyta</taxon>
        <taxon>Magnoliopsida</taxon>
        <taxon>eudicotyledons</taxon>
        <taxon>Gunneridae</taxon>
        <taxon>Pentapetalae</taxon>
        <taxon>asterids</taxon>
        <taxon>lamiids</taxon>
        <taxon>Lamiales</taxon>
        <taxon>Gesneriaceae</taxon>
        <taxon>Didymocarpoideae</taxon>
        <taxon>Trichosporeae</taxon>
        <taxon>Loxocarpinae</taxon>
        <taxon>Dorcoceras</taxon>
    </lineage>
</organism>
<reference evidence="1 2" key="1">
    <citation type="journal article" date="2015" name="Proc. Natl. Acad. Sci. U.S.A.">
        <title>The resurrection genome of Boea hygrometrica: A blueprint for survival of dehydration.</title>
        <authorList>
            <person name="Xiao L."/>
            <person name="Yang G."/>
            <person name="Zhang L."/>
            <person name="Yang X."/>
            <person name="Zhao S."/>
            <person name="Ji Z."/>
            <person name="Zhou Q."/>
            <person name="Hu M."/>
            <person name="Wang Y."/>
            <person name="Chen M."/>
            <person name="Xu Y."/>
            <person name="Jin H."/>
            <person name="Xiao X."/>
            <person name="Hu G."/>
            <person name="Bao F."/>
            <person name="Hu Y."/>
            <person name="Wan P."/>
            <person name="Li L."/>
            <person name="Deng X."/>
            <person name="Kuang T."/>
            <person name="Xiang C."/>
            <person name="Zhu J.K."/>
            <person name="Oliver M.J."/>
            <person name="He Y."/>
        </authorList>
    </citation>
    <scope>NUCLEOTIDE SEQUENCE [LARGE SCALE GENOMIC DNA]</scope>
    <source>
        <strain evidence="2">cv. XS01</strain>
    </source>
</reference>
<sequence length="129" mass="13886">MDRIRRCSSSTVEGSSPSCGLIGARCQVAKVYTSHGRCTHYGACRGETREPVAHAMRSSRTSCMDASTSLPTPCVPIAHNFSTRARLSCVHHWHVVCSVQHLVLIAGGCPHAALAVASRAVRWFLLATL</sequence>
<evidence type="ECO:0000313" key="2">
    <source>
        <dbReference type="Proteomes" id="UP000250235"/>
    </source>
</evidence>
<dbReference type="EMBL" id="KQ997011">
    <property type="protein sequence ID" value="KZV44404.1"/>
    <property type="molecule type" value="Genomic_DNA"/>
</dbReference>
<proteinExistence type="predicted"/>
<dbReference type="Proteomes" id="UP000250235">
    <property type="component" value="Unassembled WGS sequence"/>
</dbReference>
<name>A0A2Z7CIP6_9LAMI</name>
<gene>
    <name evidence="1" type="ORF">F511_24601</name>
</gene>
<accession>A0A2Z7CIP6</accession>
<dbReference type="AlphaFoldDB" id="A0A2Z7CIP6"/>
<keyword evidence="2" id="KW-1185">Reference proteome</keyword>